<dbReference type="CDD" id="cd24152">
    <property type="entry name" value="ASKHA_NBD_ROK-like"/>
    <property type="match status" value="1"/>
</dbReference>
<keyword evidence="3" id="KW-1185">Reference proteome</keyword>
<dbReference type="Proteomes" id="UP001526225">
    <property type="component" value="Unassembled WGS sequence"/>
</dbReference>
<evidence type="ECO:0000313" key="3">
    <source>
        <dbReference type="Proteomes" id="UP001526225"/>
    </source>
</evidence>
<dbReference type="InterPro" id="IPR000600">
    <property type="entry name" value="ROK"/>
</dbReference>
<evidence type="ECO:0000256" key="1">
    <source>
        <dbReference type="ARBA" id="ARBA00006479"/>
    </source>
</evidence>
<dbReference type="PANTHER" id="PTHR18964">
    <property type="entry name" value="ROK (REPRESSOR, ORF, KINASE) FAMILY"/>
    <property type="match status" value="1"/>
</dbReference>
<dbReference type="PANTHER" id="PTHR18964:SF170">
    <property type="entry name" value="SUGAR KINASE"/>
    <property type="match status" value="1"/>
</dbReference>
<accession>A0ABT3E399</accession>
<organism evidence="2 3">
    <name type="scientific">Weissella ceti</name>
    <dbReference type="NCBI Taxonomy" id="759620"/>
    <lineage>
        <taxon>Bacteria</taxon>
        <taxon>Bacillati</taxon>
        <taxon>Bacillota</taxon>
        <taxon>Bacilli</taxon>
        <taxon>Lactobacillales</taxon>
        <taxon>Lactobacillaceae</taxon>
        <taxon>Weissella</taxon>
    </lineage>
</organism>
<dbReference type="EMBL" id="JAOZFE010000001">
    <property type="protein sequence ID" value="MCW0952840.1"/>
    <property type="molecule type" value="Genomic_DNA"/>
</dbReference>
<name>A0ABT3E399_9LACO</name>
<sequence length="301" mass="32123">MSLDYLAIDIGGTNLKYGIVNRAGTLIEKHTTPTNEESLDAFVAQLKGIADEFKDRIKGVGISVPGKVDQNDGGTIHGGGVLQFLDEVNLPRLLDLDIPVAVENDGKSAALAELWLGTLNGVKDGAALVLGTGVGGGLIINGELYTGGHFQAGEVSLGSQSTSMTTESLVGRIGSAVMMVERVATALDLPDKHDGLAVFEAINAHDPVAWPIFEAYAEEIGLIIHNIQAIMDLDRFVIGGGISAQPIVVETINEAYMRIFNTHFAIRTTLTPPEILPSRFKNDANMYGAVYRLLLEVNQEV</sequence>
<evidence type="ECO:0000313" key="2">
    <source>
        <dbReference type="EMBL" id="MCW0952840.1"/>
    </source>
</evidence>
<comment type="caution">
    <text evidence="2">The sequence shown here is derived from an EMBL/GenBank/DDBJ whole genome shotgun (WGS) entry which is preliminary data.</text>
</comment>
<dbReference type="RefSeq" id="WP_213409441.1">
    <property type="nucleotide sequence ID" value="NZ_CP074441.1"/>
</dbReference>
<dbReference type="SUPFAM" id="SSF53067">
    <property type="entry name" value="Actin-like ATPase domain"/>
    <property type="match status" value="1"/>
</dbReference>
<comment type="similarity">
    <text evidence="1">Belongs to the ROK (NagC/XylR) family.</text>
</comment>
<proteinExistence type="inferred from homology"/>
<dbReference type="InterPro" id="IPR043129">
    <property type="entry name" value="ATPase_NBD"/>
</dbReference>
<dbReference type="Gene3D" id="3.30.420.40">
    <property type="match status" value="2"/>
</dbReference>
<gene>
    <name evidence="2" type="ORF">OIT44_01995</name>
</gene>
<protein>
    <submittedName>
        <fullName evidence="2">ROK family protein</fullName>
    </submittedName>
</protein>
<reference evidence="2 3" key="1">
    <citation type="submission" date="2022-10" db="EMBL/GenBank/DDBJ databases">
        <title>Weissella fermenti sp. nov., isolated from fermented cabbage.</title>
        <authorList>
            <person name="Lee J.K."/>
            <person name="Baek J.H."/>
            <person name="Choi D.G."/>
            <person name="Kim J.M."/>
            <person name="Jeon C.O."/>
        </authorList>
    </citation>
    <scope>NUCLEOTIDE SEQUENCE [LARGE SCALE GENOMIC DNA]</scope>
    <source>
        <strain evidence="2 3">KACC 18534</strain>
    </source>
</reference>
<dbReference type="Pfam" id="PF00480">
    <property type="entry name" value="ROK"/>
    <property type="match status" value="1"/>
</dbReference>